<evidence type="ECO:0000313" key="2">
    <source>
        <dbReference type="EMBL" id="KAA8520589.1"/>
    </source>
</evidence>
<gene>
    <name evidence="2" type="ORF">F0562_014845</name>
</gene>
<reference evidence="2 3" key="1">
    <citation type="submission" date="2019-09" db="EMBL/GenBank/DDBJ databases">
        <title>A chromosome-level genome assembly of the Chinese tupelo Nyssa sinensis.</title>
        <authorList>
            <person name="Yang X."/>
            <person name="Kang M."/>
            <person name="Yang Y."/>
            <person name="Xiong H."/>
            <person name="Wang M."/>
            <person name="Zhang Z."/>
            <person name="Wang Z."/>
            <person name="Wu H."/>
            <person name="Ma T."/>
            <person name="Liu J."/>
            <person name="Xi Z."/>
        </authorList>
    </citation>
    <scope>NUCLEOTIDE SEQUENCE [LARGE SCALE GENOMIC DNA]</scope>
    <source>
        <strain evidence="2">J267</strain>
        <tissue evidence="2">Leaf</tissue>
    </source>
</reference>
<feature type="region of interest" description="Disordered" evidence="1">
    <location>
        <begin position="82"/>
        <end position="105"/>
    </location>
</feature>
<organism evidence="2 3">
    <name type="scientific">Nyssa sinensis</name>
    <dbReference type="NCBI Taxonomy" id="561372"/>
    <lineage>
        <taxon>Eukaryota</taxon>
        <taxon>Viridiplantae</taxon>
        <taxon>Streptophyta</taxon>
        <taxon>Embryophyta</taxon>
        <taxon>Tracheophyta</taxon>
        <taxon>Spermatophyta</taxon>
        <taxon>Magnoliopsida</taxon>
        <taxon>eudicotyledons</taxon>
        <taxon>Gunneridae</taxon>
        <taxon>Pentapetalae</taxon>
        <taxon>asterids</taxon>
        <taxon>Cornales</taxon>
        <taxon>Nyssaceae</taxon>
        <taxon>Nyssa</taxon>
    </lineage>
</organism>
<evidence type="ECO:0000313" key="3">
    <source>
        <dbReference type="Proteomes" id="UP000325577"/>
    </source>
</evidence>
<feature type="region of interest" description="Disordered" evidence="1">
    <location>
        <begin position="1"/>
        <end position="48"/>
    </location>
</feature>
<keyword evidence="3" id="KW-1185">Reference proteome</keyword>
<dbReference type="Proteomes" id="UP000325577">
    <property type="component" value="Linkage Group LG6"/>
</dbReference>
<protein>
    <submittedName>
        <fullName evidence="2">Uncharacterized protein</fullName>
    </submittedName>
</protein>
<evidence type="ECO:0000256" key="1">
    <source>
        <dbReference type="SAM" id="MobiDB-lite"/>
    </source>
</evidence>
<name>A0A5J4ZRE1_9ASTE</name>
<dbReference type="EMBL" id="CM018049">
    <property type="protein sequence ID" value="KAA8520589.1"/>
    <property type="molecule type" value="Genomic_DNA"/>
</dbReference>
<dbReference type="AlphaFoldDB" id="A0A5J4ZRE1"/>
<proteinExistence type="predicted"/>
<accession>A0A5J4ZRE1</accession>
<sequence length="105" mass="10742">MERSGIDRGGDGERPREEGNGGGGGGESGIGRRLPPVGKGSGASVGIDCEGKVVKTGGDVMSSAGVRIPVLVIVSGRRWSRRCGGVKQGGPREWGRKRGENVGRS</sequence>
<feature type="compositionally biased region" description="Basic and acidic residues" evidence="1">
    <location>
        <begin position="1"/>
        <end position="19"/>
    </location>
</feature>
<feature type="compositionally biased region" description="Gly residues" evidence="1">
    <location>
        <begin position="20"/>
        <end position="29"/>
    </location>
</feature>
<feature type="compositionally biased region" description="Basic and acidic residues" evidence="1">
    <location>
        <begin position="93"/>
        <end position="105"/>
    </location>
</feature>